<comment type="caution">
    <text evidence="2">The sequence shown here is derived from an EMBL/GenBank/DDBJ whole genome shotgun (WGS) entry which is preliminary data.</text>
</comment>
<gene>
    <name evidence="2" type="ORF">CEXT_530111</name>
</gene>
<feature type="region of interest" description="Disordered" evidence="1">
    <location>
        <begin position="20"/>
        <end position="50"/>
    </location>
</feature>
<protein>
    <submittedName>
        <fullName evidence="2">Uncharacterized protein</fullName>
    </submittedName>
</protein>
<dbReference type="AlphaFoldDB" id="A0AAV4TH93"/>
<proteinExistence type="predicted"/>
<evidence type="ECO:0000313" key="3">
    <source>
        <dbReference type="Proteomes" id="UP001054945"/>
    </source>
</evidence>
<evidence type="ECO:0000256" key="1">
    <source>
        <dbReference type="SAM" id="MobiDB-lite"/>
    </source>
</evidence>
<dbReference type="Proteomes" id="UP001054945">
    <property type="component" value="Unassembled WGS sequence"/>
</dbReference>
<reference evidence="2 3" key="1">
    <citation type="submission" date="2021-06" db="EMBL/GenBank/DDBJ databases">
        <title>Caerostris extrusa draft genome.</title>
        <authorList>
            <person name="Kono N."/>
            <person name="Arakawa K."/>
        </authorList>
    </citation>
    <scope>NUCLEOTIDE SEQUENCE [LARGE SCALE GENOMIC DNA]</scope>
</reference>
<feature type="compositionally biased region" description="Basic and acidic residues" evidence="1">
    <location>
        <begin position="109"/>
        <end position="118"/>
    </location>
</feature>
<sequence length="118" mass="13463">MKAKKKVGRGIREVLLPLGRPDFQPRRCPRNTTRRWATLVPRPPPPPPAEETCYANTFENTVVWRSVFQKGKRCRGNSAGDGITTRRPCDGQSEKEWTTEIQSDGVNQRMEKKQAGRN</sequence>
<evidence type="ECO:0000313" key="2">
    <source>
        <dbReference type="EMBL" id="GIY45490.1"/>
    </source>
</evidence>
<dbReference type="EMBL" id="BPLR01011276">
    <property type="protein sequence ID" value="GIY45490.1"/>
    <property type="molecule type" value="Genomic_DNA"/>
</dbReference>
<feature type="region of interest" description="Disordered" evidence="1">
    <location>
        <begin position="73"/>
        <end position="118"/>
    </location>
</feature>
<accession>A0AAV4TH93</accession>
<organism evidence="2 3">
    <name type="scientific">Caerostris extrusa</name>
    <name type="common">Bark spider</name>
    <name type="synonym">Caerostris bankana</name>
    <dbReference type="NCBI Taxonomy" id="172846"/>
    <lineage>
        <taxon>Eukaryota</taxon>
        <taxon>Metazoa</taxon>
        <taxon>Ecdysozoa</taxon>
        <taxon>Arthropoda</taxon>
        <taxon>Chelicerata</taxon>
        <taxon>Arachnida</taxon>
        <taxon>Araneae</taxon>
        <taxon>Araneomorphae</taxon>
        <taxon>Entelegynae</taxon>
        <taxon>Araneoidea</taxon>
        <taxon>Araneidae</taxon>
        <taxon>Caerostris</taxon>
    </lineage>
</organism>
<feature type="compositionally biased region" description="Basic and acidic residues" evidence="1">
    <location>
        <begin position="87"/>
        <end position="98"/>
    </location>
</feature>
<name>A0AAV4TH93_CAEEX</name>
<keyword evidence="3" id="KW-1185">Reference proteome</keyword>